<reference evidence="2 3" key="1">
    <citation type="submission" date="2020-01" db="EMBL/GenBank/DDBJ databases">
        <authorList>
            <person name="Kim M.K."/>
        </authorList>
    </citation>
    <scope>NUCLEOTIDE SEQUENCE [LARGE SCALE GENOMIC DNA]</scope>
    <source>
        <strain evidence="2 3">172606-1</strain>
    </source>
</reference>
<dbReference type="Pfam" id="PF12724">
    <property type="entry name" value="Flavodoxin_5"/>
    <property type="match status" value="1"/>
</dbReference>
<keyword evidence="3" id="KW-1185">Reference proteome</keyword>
<feature type="domain" description="Flavodoxin" evidence="1">
    <location>
        <begin position="4"/>
        <end position="140"/>
    </location>
</feature>
<dbReference type="AlphaFoldDB" id="A0A6C0GUS9"/>
<accession>A0A6C0GUS9</accession>
<dbReference type="EMBL" id="CP048222">
    <property type="protein sequence ID" value="QHT71313.1"/>
    <property type="molecule type" value="Genomic_DNA"/>
</dbReference>
<protein>
    <recommendedName>
        <fullName evidence="1">Flavodoxin domain-containing protein</fullName>
    </recommendedName>
</protein>
<dbReference type="InterPro" id="IPR029039">
    <property type="entry name" value="Flavoprotein-like_sf"/>
</dbReference>
<dbReference type="KEGG" id="rhoz:GXP67_33985"/>
<dbReference type="SUPFAM" id="SSF52218">
    <property type="entry name" value="Flavoproteins"/>
    <property type="match status" value="1"/>
</dbReference>
<dbReference type="Proteomes" id="UP000480178">
    <property type="component" value="Chromosome"/>
</dbReference>
<dbReference type="InterPro" id="IPR026816">
    <property type="entry name" value="Flavodoxin_dom"/>
</dbReference>
<proteinExistence type="predicted"/>
<name>A0A6C0GUS9_9BACT</name>
<gene>
    <name evidence="2" type="ORF">GXP67_33985</name>
</gene>
<sequence>MKGLIIYKGKYGATDQYASWLSKALNLPAVLPEQLSSGQFSQTELLVMGTSVYIGKFQIRDWLQQNISLIRDKKLFLFVVSGTPVEEKEKLESFVVANVPAEIRRNTEIFFLPRKLTYANLSWLDKILLRMGAMFTKDGTQRKRMLTDYNEVNQLHLMPLIQSITHYTHTNTANCQYTH</sequence>
<evidence type="ECO:0000313" key="2">
    <source>
        <dbReference type="EMBL" id="QHT71313.1"/>
    </source>
</evidence>
<evidence type="ECO:0000259" key="1">
    <source>
        <dbReference type="Pfam" id="PF12724"/>
    </source>
</evidence>
<dbReference type="RefSeq" id="WP_162447252.1">
    <property type="nucleotide sequence ID" value="NZ_CP048222.1"/>
</dbReference>
<organism evidence="2 3">
    <name type="scientific">Rhodocytophaga rosea</name>
    <dbReference type="NCBI Taxonomy" id="2704465"/>
    <lineage>
        <taxon>Bacteria</taxon>
        <taxon>Pseudomonadati</taxon>
        <taxon>Bacteroidota</taxon>
        <taxon>Cytophagia</taxon>
        <taxon>Cytophagales</taxon>
        <taxon>Rhodocytophagaceae</taxon>
        <taxon>Rhodocytophaga</taxon>
    </lineage>
</organism>
<evidence type="ECO:0000313" key="3">
    <source>
        <dbReference type="Proteomes" id="UP000480178"/>
    </source>
</evidence>